<dbReference type="SUPFAM" id="SSF55804">
    <property type="entry name" value="Phoshotransferase/anion transport protein"/>
    <property type="match status" value="1"/>
</dbReference>
<dbReference type="PANTHER" id="PTHR36203:SF1">
    <property type="entry name" value="ASCORBATE-SPECIFIC PTS SYSTEM EIIA COMPONENT"/>
    <property type="match status" value="1"/>
</dbReference>
<dbReference type="GO" id="GO:0005737">
    <property type="term" value="C:cytoplasm"/>
    <property type="evidence" value="ECO:0007669"/>
    <property type="project" value="UniProtKB-SubCell"/>
</dbReference>
<dbReference type="PANTHER" id="PTHR36203">
    <property type="entry name" value="ASCORBATE-SPECIFIC PTS SYSTEM EIIA COMPONENT"/>
    <property type="match status" value="1"/>
</dbReference>
<dbReference type="GO" id="GO:0009401">
    <property type="term" value="P:phosphoenolpyruvate-dependent sugar phosphotransferase system"/>
    <property type="evidence" value="ECO:0007669"/>
    <property type="project" value="UniProtKB-KW"/>
</dbReference>
<keyword evidence="13" id="KW-1185">Reference proteome</keyword>
<dbReference type="Gene3D" id="3.40.930.10">
    <property type="entry name" value="Mannitol-specific EII, Chain A"/>
    <property type="match status" value="1"/>
</dbReference>
<evidence type="ECO:0000256" key="3">
    <source>
        <dbReference type="ARBA" id="ARBA00022490"/>
    </source>
</evidence>
<proteinExistence type="predicted"/>
<dbReference type="Proteomes" id="UP000679179">
    <property type="component" value="Unassembled WGS sequence"/>
</dbReference>
<dbReference type="CDD" id="cd00211">
    <property type="entry name" value="PTS_IIA_fru"/>
    <property type="match status" value="1"/>
</dbReference>
<dbReference type="PROSITE" id="PS51094">
    <property type="entry name" value="PTS_EIIA_TYPE_2"/>
    <property type="match status" value="1"/>
</dbReference>
<evidence type="ECO:0000313" key="12">
    <source>
        <dbReference type="EMBL" id="GIM27723.1"/>
    </source>
</evidence>
<keyword evidence="2" id="KW-0813">Transport</keyword>
<keyword evidence="6" id="KW-0598">Phosphotransferase system</keyword>
<evidence type="ECO:0000256" key="9">
    <source>
        <dbReference type="ARBA" id="ARBA00041175"/>
    </source>
</evidence>
<keyword evidence="7" id="KW-0418">Kinase</keyword>
<name>A0A919VKL9_9CLOT</name>
<reference evidence="12" key="1">
    <citation type="submission" date="2021-03" db="EMBL/GenBank/DDBJ databases">
        <title>Taxonomic study of Clostridium polyendosporum from meadow-gley soil under rice.</title>
        <authorList>
            <person name="Kobayashi H."/>
            <person name="Tanizawa Y."/>
            <person name="Yagura M."/>
        </authorList>
    </citation>
    <scope>NUCLEOTIDE SEQUENCE</scope>
    <source>
        <strain evidence="12">JCM 30710</strain>
    </source>
</reference>
<evidence type="ECO:0000256" key="2">
    <source>
        <dbReference type="ARBA" id="ARBA00022448"/>
    </source>
</evidence>
<comment type="subcellular location">
    <subcellularLocation>
        <location evidence="1">Cytoplasm</location>
    </subcellularLocation>
</comment>
<accession>A0A919VKL9</accession>
<dbReference type="AlphaFoldDB" id="A0A919VKL9"/>
<protein>
    <recommendedName>
        <fullName evidence="9">Ascorbate-specific PTS system EIIA component</fullName>
    </recommendedName>
    <alternativeName>
        <fullName evidence="10">Ascorbate-specific phosphotransferase enzyme IIA component</fullName>
    </alternativeName>
</protein>
<dbReference type="InterPro" id="IPR051351">
    <property type="entry name" value="Ascorbate-PTS_EIIA_comp"/>
</dbReference>
<evidence type="ECO:0000256" key="8">
    <source>
        <dbReference type="ARBA" id="ARBA00037387"/>
    </source>
</evidence>
<keyword evidence="4" id="KW-0597">Phosphoprotein</keyword>
<dbReference type="InterPro" id="IPR016152">
    <property type="entry name" value="PTrfase/Anion_transptr"/>
</dbReference>
<evidence type="ECO:0000256" key="10">
    <source>
        <dbReference type="ARBA" id="ARBA00042072"/>
    </source>
</evidence>
<dbReference type="InterPro" id="IPR002178">
    <property type="entry name" value="PTS_EIIA_type-2_dom"/>
</dbReference>
<comment type="function">
    <text evidence="8">The phosphoenolpyruvate-dependent sugar phosphotransferase system (sugar PTS), a major carbohydrate active transport system, catalyzes the phosphorylation of incoming sugar substrates concomitantly with their translocation across the cell membrane. The enzyme II UlaABC PTS system is involved in ascorbate transport.</text>
</comment>
<evidence type="ECO:0000256" key="1">
    <source>
        <dbReference type="ARBA" id="ARBA00004496"/>
    </source>
</evidence>
<organism evidence="12 13">
    <name type="scientific">Clostridium polyendosporum</name>
    <dbReference type="NCBI Taxonomy" id="69208"/>
    <lineage>
        <taxon>Bacteria</taxon>
        <taxon>Bacillati</taxon>
        <taxon>Bacillota</taxon>
        <taxon>Clostridia</taxon>
        <taxon>Eubacteriales</taxon>
        <taxon>Clostridiaceae</taxon>
        <taxon>Clostridium</taxon>
    </lineage>
</organism>
<dbReference type="EMBL" id="BOPZ01000002">
    <property type="protein sequence ID" value="GIM27723.1"/>
    <property type="molecule type" value="Genomic_DNA"/>
</dbReference>
<dbReference type="RefSeq" id="WP_212902478.1">
    <property type="nucleotide sequence ID" value="NZ_BOPZ01000002.1"/>
</dbReference>
<feature type="domain" description="PTS EIIA type-2" evidence="11">
    <location>
        <begin position="4"/>
        <end position="147"/>
    </location>
</feature>
<gene>
    <name evidence="12" type="ORF">CPJCM30710_03890</name>
</gene>
<keyword evidence="5" id="KW-0808">Transferase</keyword>
<evidence type="ECO:0000256" key="4">
    <source>
        <dbReference type="ARBA" id="ARBA00022553"/>
    </source>
</evidence>
<dbReference type="Pfam" id="PF00359">
    <property type="entry name" value="PTS_EIIA_2"/>
    <property type="match status" value="1"/>
</dbReference>
<comment type="caution">
    <text evidence="12">The sequence shown here is derived from an EMBL/GenBank/DDBJ whole genome shotgun (WGS) entry which is preliminary data.</text>
</comment>
<evidence type="ECO:0000256" key="7">
    <source>
        <dbReference type="ARBA" id="ARBA00022777"/>
    </source>
</evidence>
<evidence type="ECO:0000256" key="6">
    <source>
        <dbReference type="ARBA" id="ARBA00022683"/>
    </source>
</evidence>
<keyword evidence="3" id="KW-0963">Cytoplasm</keyword>
<dbReference type="GO" id="GO:0016301">
    <property type="term" value="F:kinase activity"/>
    <property type="evidence" value="ECO:0007669"/>
    <property type="project" value="UniProtKB-KW"/>
</dbReference>
<evidence type="ECO:0000256" key="5">
    <source>
        <dbReference type="ARBA" id="ARBA00022679"/>
    </source>
</evidence>
<evidence type="ECO:0000313" key="13">
    <source>
        <dbReference type="Proteomes" id="UP000679179"/>
    </source>
</evidence>
<sequence>MLKSLIVEDTIGVKVHCRNWEDAIKAGTSLLINKNIITQAYEDAIFKNFAELGPYMVIAPGIVLSHARPENSVKTLSMSLVTLEKPIEFGSECNDPVELIITLAAIDSNSHIAALKDLMDLFMNAKDLTTILKASSKQKILDVINKY</sequence>
<evidence type="ECO:0000259" key="11">
    <source>
        <dbReference type="PROSITE" id="PS51094"/>
    </source>
</evidence>